<protein>
    <submittedName>
        <fullName evidence="1">Uncharacterized protein</fullName>
    </submittedName>
</protein>
<organism evidence="1">
    <name type="scientific">Anguilla anguilla</name>
    <name type="common">European freshwater eel</name>
    <name type="synonym">Muraena anguilla</name>
    <dbReference type="NCBI Taxonomy" id="7936"/>
    <lineage>
        <taxon>Eukaryota</taxon>
        <taxon>Metazoa</taxon>
        <taxon>Chordata</taxon>
        <taxon>Craniata</taxon>
        <taxon>Vertebrata</taxon>
        <taxon>Euteleostomi</taxon>
        <taxon>Actinopterygii</taxon>
        <taxon>Neopterygii</taxon>
        <taxon>Teleostei</taxon>
        <taxon>Anguilliformes</taxon>
        <taxon>Anguillidae</taxon>
        <taxon>Anguilla</taxon>
    </lineage>
</organism>
<dbReference type="AlphaFoldDB" id="A0A0E9TZ07"/>
<accession>A0A0E9TZ07</accession>
<dbReference type="EMBL" id="GBXM01050387">
    <property type="protein sequence ID" value="JAH58190.1"/>
    <property type="molecule type" value="Transcribed_RNA"/>
</dbReference>
<evidence type="ECO:0000313" key="1">
    <source>
        <dbReference type="EMBL" id="JAH58190.1"/>
    </source>
</evidence>
<proteinExistence type="predicted"/>
<name>A0A0E9TZ07_ANGAN</name>
<sequence length="31" mass="3341">MDSGLPLVSQRGVQILSEGEESAWVLLLPSE</sequence>
<reference evidence="1" key="1">
    <citation type="submission" date="2014-11" db="EMBL/GenBank/DDBJ databases">
        <authorList>
            <person name="Amaro Gonzalez C."/>
        </authorList>
    </citation>
    <scope>NUCLEOTIDE SEQUENCE</scope>
</reference>
<reference evidence="1" key="2">
    <citation type="journal article" date="2015" name="Fish Shellfish Immunol.">
        <title>Early steps in the European eel (Anguilla anguilla)-Vibrio vulnificus interaction in the gills: Role of the RtxA13 toxin.</title>
        <authorList>
            <person name="Callol A."/>
            <person name="Pajuelo D."/>
            <person name="Ebbesson L."/>
            <person name="Teles M."/>
            <person name="MacKenzie S."/>
            <person name="Amaro C."/>
        </authorList>
    </citation>
    <scope>NUCLEOTIDE SEQUENCE</scope>
</reference>